<dbReference type="SUPFAM" id="SSF49401">
    <property type="entry name" value="Bacterial adhesins"/>
    <property type="match status" value="1"/>
</dbReference>
<dbReference type="GO" id="GO:0007155">
    <property type="term" value="P:cell adhesion"/>
    <property type="evidence" value="ECO:0007669"/>
    <property type="project" value="InterPro"/>
</dbReference>
<dbReference type="EMBL" id="AAACVH010000085">
    <property type="protein sequence ID" value="EAA8668472.1"/>
    <property type="molecule type" value="Genomic_DNA"/>
</dbReference>
<accession>A0A344S9F0</accession>
<evidence type="ECO:0000313" key="2">
    <source>
        <dbReference type="EMBL" id="AXD71489.1"/>
    </source>
</evidence>
<feature type="domain" description="Fimbrial-type adhesion" evidence="1">
    <location>
        <begin position="7"/>
        <end position="113"/>
    </location>
</feature>
<dbReference type="EMBL" id="RWAH01000052">
    <property type="protein sequence ID" value="MMS79863.1"/>
    <property type="molecule type" value="Genomic_DNA"/>
</dbReference>
<sequence>MVIKIRKKIPFTIKLTGCGGVNHLITKLTSQYVSPYSNSMLADINNAQRGFGVQIYSTNDIALIPNDANSYYSVQDSSTPDTREANFYAVLSDDGKGVITTGAFKAIGTFIFDCASIQNHRLAGSSAFGAKNYCQTRIATFNSLFPRFQ</sequence>
<evidence type="ECO:0000313" key="5">
    <source>
        <dbReference type="EMBL" id="MIV46933.1"/>
    </source>
</evidence>
<dbReference type="EMBL" id="CP030219">
    <property type="protein sequence ID" value="AXD71489.1"/>
    <property type="molecule type" value="Genomic_DNA"/>
</dbReference>
<evidence type="ECO:0000313" key="4">
    <source>
        <dbReference type="EMBL" id="MIK93757.1"/>
    </source>
</evidence>
<dbReference type="Proteomes" id="UP000885283">
    <property type="component" value="Unassembled WGS sequence"/>
</dbReference>
<dbReference type="InterPro" id="IPR036937">
    <property type="entry name" value="Adhesion_dom_fimbrial_sf"/>
</dbReference>
<dbReference type="InterPro" id="IPR000259">
    <property type="entry name" value="Adhesion_dom_fimbrial"/>
</dbReference>
<reference evidence="5" key="2">
    <citation type="submission" date="2018-07" db="EMBL/GenBank/DDBJ databases">
        <authorList>
            <consortium name="GenomeTrakr network: Whole genome sequencing for foodborne pathogen traceback"/>
        </authorList>
    </citation>
    <scope>NUCLEOTIDE SEQUENCE [LARGE SCALE GENOMIC DNA]</scope>
    <source>
        <strain evidence="5">CFSAN048114</strain>
        <strain evidence="4">FLUFL-1338</strain>
        <strain evidence="3">FLUFL-367</strain>
    </source>
</reference>
<dbReference type="GO" id="GO:0009289">
    <property type="term" value="C:pilus"/>
    <property type="evidence" value="ECO:0007669"/>
    <property type="project" value="InterPro"/>
</dbReference>
<evidence type="ECO:0000313" key="3">
    <source>
        <dbReference type="EMBL" id="EAA8668472.1"/>
    </source>
</evidence>
<dbReference type="Proteomes" id="UP000839526">
    <property type="component" value="Unassembled WGS sequence"/>
</dbReference>
<dbReference type="Proteomes" id="UP000251994">
    <property type="component" value="Chromosome"/>
</dbReference>
<reference evidence="2 7" key="1">
    <citation type="submission" date="2018-06" db="EMBL/GenBank/DDBJ databases">
        <title>Completed Genome Sequences of 32 Strains from Various Serotypes of Salmonella enterica.</title>
        <authorList>
            <person name="Nash J.H.E."/>
            <person name="Robertson J."/>
            <person name="Bessonov K."/>
        </authorList>
    </citation>
    <scope>NUCLEOTIDE SEQUENCE [LARGE SCALE GENOMIC DNA]</scope>
    <source>
        <strain evidence="2 7">SA20021456</strain>
    </source>
</reference>
<dbReference type="Pfam" id="PF00419">
    <property type="entry name" value="Fimbrial"/>
    <property type="match status" value="1"/>
</dbReference>
<name>A0A344S9F0_SALER</name>
<evidence type="ECO:0000259" key="1">
    <source>
        <dbReference type="Pfam" id="PF00419"/>
    </source>
</evidence>
<dbReference type="EMBL" id="RSUV01000032">
    <property type="protein sequence ID" value="MIV46933.1"/>
    <property type="molecule type" value="Genomic_DNA"/>
</dbReference>
<protein>
    <recommendedName>
        <fullName evidence="1">Fimbrial-type adhesion domain-containing protein</fullName>
    </recommendedName>
</protein>
<dbReference type="EMBL" id="RSMR01000025">
    <property type="protein sequence ID" value="MIK93757.1"/>
    <property type="molecule type" value="Genomic_DNA"/>
</dbReference>
<proteinExistence type="predicted"/>
<dbReference type="Proteomes" id="UP000839834">
    <property type="component" value="Unassembled WGS sequence"/>
</dbReference>
<reference evidence="6" key="3">
    <citation type="submission" date="2018-10" db="EMBL/GenBank/DDBJ databases">
        <authorList>
            <consortium name="PulseNet: The National Subtyping Network for Foodborne Disease Surveillance"/>
            <person name="Tarr C.L."/>
            <person name="Trees E."/>
            <person name="Katz L.S."/>
            <person name="Carleton-Romer H.A."/>
            <person name="Stroika S."/>
            <person name="Kucerova Z."/>
            <person name="Roache K.F."/>
            <person name="Sabol A.L."/>
            <person name="Besser J."/>
            <person name="Gerner-Smidt P."/>
        </authorList>
    </citation>
    <scope>NUCLEOTIDE SEQUENCE [LARGE SCALE GENOMIC DNA]</scope>
    <source>
        <strain evidence="6">PNUSAS052121</strain>
    </source>
</reference>
<dbReference type="AlphaFoldDB" id="A0A344S9F0"/>
<dbReference type="RefSeq" id="WP_071790756.1">
    <property type="nucleotide sequence ID" value="NZ_CP030219.1"/>
</dbReference>
<organism evidence="5">
    <name type="scientific">Salmonella enterica</name>
    <name type="common">Salmonella choleraesuis</name>
    <dbReference type="NCBI Taxonomy" id="28901"/>
    <lineage>
        <taxon>Bacteria</taxon>
        <taxon>Pseudomonadati</taxon>
        <taxon>Pseudomonadota</taxon>
        <taxon>Gammaproteobacteria</taxon>
        <taxon>Enterobacterales</taxon>
        <taxon>Enterobacteriaceae</taxon>
        <taxon>Salmonella</taxon>
    </lineage>
</organism>
<dbReference type="InterPro" id="IPR008966">
    <property type="entry name" value="Adhesion_dom_sf"/>
</dbReference>
<evidence type="ECO:0000313" key="6">
    <source>
        <dbReference type="EMBL" id="MMS79863.1"/>
    </source>
</evidence>
<dbReference type="Proteomes" id="UP000839530">
    <property type="component" value="Unassembled WGS sequence"/>
</dbReference>
<gene>
    <name evidence="5" type="ORF">A7E06_26515</name>
    <name evidence="2" type="ORF">CHC34_11230</name>
    <name evidence="6" type="ORF">D9O31_26055</name>
    <name evidence="4" type="ORF">KO51_20065</name>
    <name evidence="3" type="ORF">NL99_26920</name>
</gene>
<dbReference type="Gene3D" id="2.60.40.1090">
    <property type="entry name" value="Fimbrial-type adhesion domain"/>
    <property type="match status" value="1"/>
</dbReference>
<evidence type="ECO:0000313" key="7">
    <source>
        <dbReference type="Proteomes" id="UP000251994"/>
    </source>
</evidence>